<keyword evidence="1" id="KW-0472">Membrane</keyword>
<gene>
    <name evidence="2" type="ORF">Cch01nite_10810</name>
</gene>
<dbReference type="AlphaFoldDB" id="A0A919P1D7"/>
<name>A0A919P1D7_9CELL</name>
<evidence type="ECO:0000256" key="1">
    <source>
        <dbReference type="SAM" id="Phobius"/>
    </source>
</evidence>
<keyword evidence="3" id="KW-1185">Reference proteome</keyword>
<keyword evidence="1" id="KW-0812">Transmembrane</keyword>
<evidence type="ECO:0000313" key="3">
    <source>
        <dbReference type="Proteomes" id="UP000632740"/>
    </source>
</evidence>
<sequence>MVVVGTLVCTAFLIHPRRRGDVRRWPWISIGIIGLTAVVTAPALVSPDLLAVLRRD</sequence>
<reference evidence="2" key="1">
    <citation type="submission" date="2021-01" db="EMBL/GenBank/DDBJ databases">
        <title>Whole genome shotgun sequence of Cellulomonas chitinilytica NBRC 110799.</title>
        <authorList>
            <person name="Komaki H."/>
            <person name="Tamura T."/>
        </authorList>
    </citation>
    <scope>NUCLEOTIDE SEQUENCE</scope>
    <source>
        <strain evidence="2">NBRC 110799</strain>
    </source>
</reference>
<accession>A0A919P1D7</accession>
<protein>
    <submittedName>
        <fullName evidence="2">Uncharacterized protein</fullName>
    </submittedName>
</protein>
<dbReference type="Proteomes" id="UP000632740">
    <property type="component" value="Unassembled WGS sequence"/>
</dbReference>
<feature type="transmembrane region" description="Helical" evidence="1">
    <location>
        <begin position="29"/>
        <end position="53"/>
    </location>
</feature>
<evidence type="ECO:0000313" key="2">
    <source>
        <dbReference type="EMBL" id="GIG20357.1"/>
    </source>
</evidence>
<dbReference type="RefSeq" id="WP_203749639.1">
    <property type="nucleotide sequence ID" value="NZ_BONK01000003.1"/>
</dbReference>
<comment type="caution">
    <text evidence="2">The sequence shown here is derived from an EMBL/GenBank/DDBJ whole genome shotgun (WGS) entry which is preliminary data.</text>
</comment>
<keyword evidence="1" id="KW-1133">Transmembrane helix</keyword>
<proteinExistence type="predicted"/>
<organism evidence="2 3">
    <name type="scientific">Cellulomonas chitinilytica</name>
    <dbReference type="NCBI Taxonomy" id="398759"/>
    <lineage>
        <taxon>Bacteria</taxon>
        <taxon>Bacillati</taxon>
        <taxon>Actinomycetota</taxon>
        <taxon>Actinomycetes</taxon>
        <taxon>Micrococcales</taxon>
        <taxon>Cellulomonadaceae</taxon>
        <taxon>Cellulomonas</taxon>
    </lineage>
</organism>
<dbReference type="EMBL" id="BONK01000003">
    <property type="protein sequence ID" value="GIG20357.1"/>
    <property type="molecule type" value="Genomic_DNA"/>
</dbReference>